<protein>
    <submittedName>
        <fullName evidence="2">GNAT family N-acetyltransferase</fullName>
    </submittedName>
</protein>
<keyword evidence="3" id="KW-1185">Reference proteome</keyword>
<organism evidence="2 3">
    <name type="scientific">Carboxylicivirga marina</name>
    <dbReference type="NCBI Taxonomy" id="2800988"/>
    <lineage>
        <taxon>Bacteria</taxon>
        <taxon>Pseudomonadati</taxon>
        <taxon>Bacteroidota</taxon>
        <taxon>Bacteroidia</taxon>
        <taxon>Marinilabiliales</taxon>
        <taxon>Marinilabiliaceae</taxon>
        <taxon>Carboxylicivirga</taxon>
    </lineage>
</organism>
<accession>A0ABS1HIR0</accession>
<name>A0ABS1HIR0_9BACT</name>
<dbReference type="Proteomes" id="UP000605676">
    <property type="component" value="Unassembled WGS sequence"/>
</dbReference>
<gene>
    <name evidence="2" type="ORF">JIV24_08925</name>
</gene>
<dbReference type="InterPro" id="IPR016181">
    <property type="entry name" value="Acyl_CoA_acyltransferase"/>
</dbReference>
<dbReference type="Pfam" id="PF00583">
    <property type="entry name" value="Acetyltransf_1"/>
    <property type="match status" value="1"/>
</dbReference>
<comment type="caution">
    <text evidence="2">The sequence shown here is derived from an EMBL/GenBank/DDBJ whole genome shotgun (WGS) entry which is preliminary data.</text>
</comment>
<dbReference type="CDD" id="cd04301">
    <property type="entry name" value="NAT_SF"/>
    <property type="match status" value="1"/>
</dbReference>
<reference evidence="2 3" key="1">
    <citation type="submission" date="2021-01" db="EMBL/GenBank/DDBJ databases">
        <title>Carboxyliciviraga sp.nov., isolated from coastal sediments.</title>
        <authorList>
            <person name="Lu D."/>
            <person name="Zhang T."/>
        </authorList>
    </citation>
    <scope>NUCLEOTIDE SEQUENCE [LARGE SCALE GENOMIC DNA]</scope>
    <source>
        <strain evidence="2 3">N1Y132</strain>
    </source>
</reference>
<proteinExistence type="predicted"/>
<evidence type="ECO:0000313" key="3">
    <source>
        <dbReference type="Proteomes" id="UP000605676"/>
    </source>
</evidence>
<dbReference type="Gene3D" id="3.40.630.30">
    <property type="match status" value="1"/>
</dbReference>
<evidence type="ECO:0000259" key="1">
    <source>
        <dbReference type="Pfam" id="PF00583"/>
    </source>
</evidence>
<evidence type="ECO:0000313" key="2">
    <source>
        <dbReference type="EMBL" id="MBK3517456.1"/>
    </source>
</evidence>
<dbReference type="RefSeq" id="WP_200464685.1">
    <property type="nucleotide sequence ID" value="NZ_JAENRR010000016.1"/>
</dbReference>
<dbReference type="InterPro" id="IPR000182">
    <property type="entry name" value="GNAT_dom"/>
</dbReference>
<dbReference type="SUPFAM" id="SSF55729">
    <property type="entry name" value="Acyl-CoA N-acyltransferases (Nat)"/>
    <property type="match status" value="1"/>
</dbReference>
<feature type="domain" description="N-acetyltransferase" evidence="1">
    <location>
        <begin position="37"/>
        <end position="107"/>
    </location>
</feature>
<sequence length="216" mass="24091">MSKFNIFVAAKEHLNYVDVVLDTIAEAAKVRGTGIAKRSPEYLQKKIEEGKAVLALQGDEFAGFCYIETWGHDNFVANSGLIVVDKFRGHGLAKAIKTKAFELSREKFPHAKIFGLTTGLAVMKINSDLGYRPVTFSELTDDEQFWKGCQSCVNYDILVRTERKHCLCTGMLFDPDRNNHSVKGKKSNNVLSRIKKAVTKKDGKIGKTLKAITALF</sequence>
<dbReference type="EMBL" id="JAENRR010000016">
    <property type="protein sequence ID" value="MBK3517456.1"/>
    <property type="molecule type" value="Genomic_DNA"/>
</dbReference>